<dbReference type="Gene3D" id="3.30.450.40">
    <property type="match status" value="1"/>
</dbReference>
<dbReference type="PANTHER" id="PTHR44757:SF2">
    <property type="entry name" value="BIOFILM ARCHITECTURE MAINTENANCE PROTEIN MBAA"/>
    <property type="match status" value="1"/>
</dbReference>
<evidence type="ECO:0000313" key="4">
    <source>
        <dbReference type="Proteomes" id="UP000290682"/>
    </source>
</evidence>
<dbReference type="SMART" id="SM00052">
    <property type="entry name" value="EAL"/>
    <property type="match status" value="1"/>
</dbReference>
<dbReference type="InterPro" id="IPR029787">
    <property type="entry name" value="Nucleotide_cyclase"/>
</dbReference>
<dbReference type="InterPro" id="IPR001633">
    <property type="entry name" value="EAL_dom"/>
</dbReference>
<protein>
    <submittedName>
        <fullName evidence="3">GGDEF domain-containing protein</fullName>
    </submittedName>
</protein>
<dbReference type="InterPro" id="IPR029016">
    <property type="entry name" value="GAF-like_dom_sf"/>
</dbReference>
<dbReference type="SUPFAM" id="SSF55781">
    <property type="entry name" value="GAF domain-like"/>
    <property type="match status" value="1"/>
</dbReference>
<dbReference type="PROSITE" id="PS50883">
    <property type="entry name" value="EAL"/>
    <property type="match status" value="1"/>
</dbReference>
<feature type="domain" description="GGDEF" evidence="2">
    <location>
        <begin position="251"/>
        <end position="400"/>
    </location>
</feature>
<dbReference type="InterPro" id="IPR000160">
    <property type="entry name" value="GGDEF_dom"/>
</dbReference>
<feature type="domain" description="EAL" evidence="1">
    <location>
        <begin position="409"/>
        <end position="665"/>
    </location>
</feature>
<evidence type="ECO:0000259" key="2">
    <source>
        <dbReference type="PROSITE" id="PS50887"/>
    </source>
</evidence>
<dbReference type="Proteomes" id="UP000290682">
    <property type="component" value="Unassembled WGS sequence"/>
</dbReference>
<dbReference type="InterPro" id="IPR052155">
    <property type="entry name" value="Biofilm_reg_signaling"/>
</dbReference>
<proteinExistence type="predicted"/>
<dbReference type="Gene3D" id="3.30.70.270">
    <property type="match status" value="1"/>
</dbReference>
<dbReference type="InterPro" id="IPR003018">
    <property type="entry name" value="GAF"/>
</dbReference>
<dbReference type="InterPro" id="IPR035919">
    <property type="entry name" value="EAL_sf"/>
</dbReference>
<dbReference type="SMART" id="SM00267">
    <property type="entry name" value="GGDEF"/>
    <property type="match status" value="1"/>
</dbReference>
<accession>A0ABY0FGQ6</accession>
<dbReference type="CDD" id="cd01948">
    <property type="entry name" value="EAL"/>
    <property type="match status" value="1"/>
</dbReference>
<gene>
    <name evidence="3" type="ORF">EBB06_01795</name>
</gene>
<sequence length="692" mass="77073">MVAEIDPALLRRRWEREHKARLEAEAIAERGLRELYYQRQQDIQLLEAIAAVTNAAGSVEETMYLAVQLVCQYTQWPVGHVYYTVPPATDPACSLISSQVWHCADAERFAGFRAATSACSIAPGQGLPGRILASGEPAWISDITKDSDFPRCEAARQAGLKAAIGFPVWVGLHLVAILEFFADEVTAPDERMLRIMRLVGSQLGRVIERQRAKNHLTHAAFHDPLTLLPNRALFFERLQSVLNHSKQCHGYQFAVLFLDLDRFKVVNDSLGHPAGDRLIIEVAQRLSASLRRSDIVVRPIDECAALPSQGVVARLGGDEFTIIIEDIQDASVPIRVAERIQRALAAPFVLSGQQVFTTVSIGIALSTTGYDEVQEILRDADIAMYRAKAGGRARWEVFDQRMGEQAVALLQLDSELRDALGRGEFRLCYQPIVSLQNGKIQGFEALLRWEHPSKGCISPLEFLPTAEETGLILPIGQWVLEEACLQAQRWQQAFLMDPPLTMSVNLSASQLSQPEFIEQVKRVLQKTAVVPSSLKLELTESMAMSDPEHTARLLFELKAMGIQLSLDDFGTGYSSLSYLSRLPIDTLKIDRSFVSGLEKSSENLRILEAIVTLAHTLNMEVVAEGTETIEEVIYLKRLNCEYAQGYFFFKPLGVADAEAALRQQLHQDGRTRRLDSAECAAYPAFCPRLSEQ</sequence>
<name>A0ABY0FGQ6_9NEIS</name>
<reference evidence="3 4" key="1">
    <citation type="submission" date="2018-10" db="EMBL/GenBank/DDBJ databases">
        <title>Draft genome of Fastidiocella sp. strain 375T, a bacterium isolated from a karstic cave dripping water.</title>
        <authorList>
            <person name="Coelho C."/>
            <person name="Verissimo A."/>
            <person name="Tiago I."/>
        </authorList>
    </citation>
    <scope>NUCLEOTIDE SEQUENCE [LARGE SCALE GENOMIC DNA]</scope>
    <source>
        <strain evidence="3 4">CAVE-375</strain>
    </source>
</reference>
<evidence type="ECO:0000259" key="1">
    <source>
        <dbReference type="PROSITE" id="PS50883"/>
    </source>
</evidence>
<dbReference type="EMBL" id="REGR01000001">
    <property type="protein sequence ID" value="RXZ45567.1"/>
    <property type="molecule type" value="Genomic_DNA"/>
</dbReference>
<dbReference type="CDD" id="cd01949">
    <property type="entry name" value="GGDEF"/>
    <property type="match status" value="1"/>
</dbReference>
<keyword evidence="4" id="KW-1185">Reference proteome</keyword>
<dbReference type="PROSITE" id="PS50887">
    <property type="entry name" value="GGDEF"/>
    <property type="match status" value="1"/>
</dbReference>
<comment type="caution">
    <text evidence="3">The sequence shown here is derived from an EMBL/GenBank/DDBJ whole genome shotgun (WGS) entry which is preliminary data.</text>
</comment>
<dbReference type="SUPFAM" id="SSF55073">
    <property type="entry name" value="Nucleotide cyclase"/>
    <property type="match status" value="1"/>
</dbReference>
<evidence type="ECO:0000313" key="3">
    <source>
        <dbReference type="EMBL" id="RXZ45567.1"/>
    </source>
</evidence>
<dbReference type="Pfam" id="PF13185">
    <property type="entry name" value="GAF_2"/>
    <property type="match status" value="1"/>
</dbReference>
<dbReference type="SUPFAM" id="SSF141868">
    <property type="entry name" value="EAL domain-like"/>
    <property type="match status" value="1"/>
</dbReference>
<dbReference type="RefSeq" id="WP_129210948.1">
    <property type="nucleotide sequence ID" value="NZ_REGR01000001.1"/>
</dbReference>
<dbReference type="NCBIfam" id="TIGR00254">
    <property type="entry name" value="GGDEF"/>
    <property type="match status" value="2"/>
</dbReference>
<organism evidence="3 4">
    <name type="scientific">Crenobacter cavernae</name>
    <dbReference type="NCBI Taxonomy" id="2290923"/>
    <lineage>
        <taxon>Bacteria</taxon>
        <taxon>Pseudomonadati</taxon>
        <taxon>Pseudomonadota</taxon>
        <taxon>Betaproteobacteria</taxon>
        <taxon>Neisseriales</taxon>
        <taxon>Neisseriaceae</taxon>
        <taxon>Crenobacter</taxon>
    </lineage>
</organism>
<dbReference type="InterPro" id="IPR043128">
    <property type="entry name" value="Rev_trsase/Diguanyl_cyclase"/>
</dbReference>
<dbReference type="Pfam" id="PF00563">
    <property type="entry name" value="EAL"/>
    <property type="match status" value="1"/>
</dbReference>
<dbReference type="SMART" id="SM00065">
    <property type="entry name" value="GAF"/>
    <property type="match status" value="1"/>
</dbReference>
<dbReference type="Pfam" id="PF00990">
    <property type="entry name" value="GGDEF"/>
    <property type="match status" value="2"/>
</dbReference>
<dbReference type="PANTHER" id="PTHR44757">
    <property type="entry name" value="DIGUANYLATE CYCLASE DGCP"/>
    <property type="match status" value="1"/>
</dbReference>
<dbReference type="Gene3D" id="3.20.20.450">
    <property type="entry name" value="EAL domain"/>
    <property type="match status" value="1"/>
</dbReference>